<gene>
    <name evidence="3" type="ORF">OV079_51950</name>
</gene>
<proteinExistence type="predicted"/>
<protein>
    <submittedName>
        <fullName evidence="3">YqcI/YcgG family protein</fullName>
    </submittedName>
</protein>
<dbReference type="NCBIfam" id="NF041366">
    <property type="entry name" value="GntA_guanitoxin"/>
    <property type="match status" value="1"/>
</dbReference>
<dbReference type="InterPro" id="IPR014988">
    <property type="entry name" value="Uncharacterised_YqcI/YcgG"/>
</dbReference>
<name>A0A9X3F148_9BACT</name>
<evidence type="ECO:0000313" key="4">
    <source>
        <dbReference type="Proteomes" id="UP001150924"/>
    </source>
</evidence>
<evidence type="ECO:0000313" key="3">
    <source>
        <dbReference type="EMBL" id="MCY1013906.1"/>
    </source>
</evidence>
<organism evidence="3 4">
    <name type="scientific">Nannocystis pusilla</name>
    <dbReference type="NCBI Taxonomy" id="889268"/>
    <lineage>
        <taxon>Bacteria</taxon>
        <taxon>Pseudomonadati</taxon>
        <taxon>Myxococcota</taxon>
        <taxon>Polyangia</taxon>
        <taxon>Nannocystales</taxon>
        <taxon>Nannocystaceae</taxon>
        <taxon>Nannocystis</taxon>
    </lineage>
</organism>
<dbReference type="InterPro" id="IPR018959">
    <property type="entry name" value="DUF1989"/>
</dbReference>
<dbReference type="EMBL" id="JAPNKE010000002">
    <property type="protein sequence ID" value="MCY1013906.1"/>
    <property type="molecule type" value="Genomic_DNA"/>
</dbReference>
<evidence type="ECO:0000259" key="2">
    <source>
        <dbReference type="Pfam" id="PF09347"/>
    </source>
</evidence>
<feature type="region of interest" description="Disordered" evidence="1">
    <location>
        <begin position="1"/>
        <end position="42"/>
    </location>
</feature>
<evidence type="ECO:0000256" key="1">
    <source>
        <dbReference type="SAM" id="MobiDB-lite"/>
    </source>
</evidence>
<dbReference type="AlphaFoldDB" id="A0A9X3F148"/>
<feature type="compositionally biased region" description="Basic and acidic residues" evidence="1">
    <location>
        <begin position="28"/>
        <end position="42"/>
    </location>
</feature>
<dbReference type="Pfam" id="PF08892">
    <property type="entry name" value="YqcI_YcgG"/>
    <property type="match status" value="1"/>
</dbReference>
<comment type="caution">
    <text evidence="3">The sequence shown here is derived from an EMBL/GenBank/DDBJ whole genome shotgun (WGS) entry which is preliminary data.</text>
</comment>
<accession>A0A9X3F148</accession>
<feature type="domain" description="DUF1989" evidence="2">
    <location>
        <begin position="314"/>
        <end position="479"/>
    </location>
</feature>
<dbReference type="Proteomes" id="UP001150924">
    <property type="component" value="Unassembled WGS sequence"/>
</dbReference>
<dbReference type="Pfam" id="PF09347">
    <property type="entry name" value="DUF1989"/>
    <property type="match status" value="1"/>
</dbReference>
<dbReference type="RefSeq" id="WP_267778079.1">
    <property type="nucleotide sequence ID" value="NZ_JAPNKE010000002.1"/>
</dbReference>
<dbReference type="PANTHER" id="PTHR31527:SF0">
    <property type="entry name" value="RE64534P"/>
    <property type="match status" value="1"/>
</dbReference>
<reference evidence="3" key="1">
    <citation type="submission" date="2022-11" db="EMBL/GenBank/DDBJ databases">
        <title>Minimal conservation of predation-associated metabolite biosynthetic gene clusters underscores biosynthetic potential of Myxococcota including descriptions for ten novel species: Archangium lansinium sp. nov., Myxococcus landrumus sp. nov., Nannocystis bai.</title>
        <authorList>
            <person name="Ahearne A."/>
            <person name="Stevens C."/>
            <person name="Phillips K."/>
        </authorList>
    </citation>
    <scope>NUCLEOTIDE SEQUENCE</scope>
    <source>
        <strain evidence="3">Na p29</strain>
    </source>
</reference>
<dbReference type="PANTHER" id="PTHR31527">
    <property type="entry name" value="RE64534P"/>
    <property type="match status" value="1"/>
</dbReference>
<sequence>MSDFHPGHEAANLFAPDPSVSNPPDADAPERPARFYRPDPNHPERLLRIAGDDDVDQADLTATAMHGAFRAFVLDPHYPCVGARSAVHNNSYRLGVYDALGSAAATAALARDLATFTRDIDQIDGPFATFVALFTGPQDAGEQSFERALWSQLQALHEADAAPWDSSVSSDPDDPHFSFSYAGTAYFIVGLHPGSARLSRQFPWPALVFNPHAQFERLRETGKYERMQAVVRDKERALQGDINPALDDFGGDSEARQYSGRQVEPDWHAPFQPRGSEAEAEAEDEPQAPTGGCPYHSRVTATHVIEPRPGVRYRIPRQSGVAFAIERGQLLRIIDPEGRQVCDLYSLARGELREHLSSGRSIDYADKLYLSTGDVLYSNRERPMWTIGRDDVGRHDLVLTPCSPEMYRRLRGDDGTHPSCYENLRGPLAAFGVEADSIGSTFNIFMDVRFDPATGKMTIAPPASAAGDCIELRAEMDMVVGLTACSSEVTNAGSLKPIDFELVPE</sequence>
<keyword evidence="4" id="KW-1185">Reference proteome</keyword>
<feature type="region of interest" description="Disordered" evidence="1">
    <location>
        <begin position="241"/>
        <end position="296"/>
    </location>
</feature>